<accession>A0A371JWW7</accession>
<protein>
    <submittedName>
        <fullName evidence="1">Uncharacterized protein</fullName>
    </submittedName>
</protein>
<comment type="caution">
    <text evidence="1">The sequence shown here is derived from an EMBL/GenBank/DDBJ whole genome shotgun (WGS) entry which is preliminary data.</text>
</comment>
<keyword evidence="2" id="KW-1185">Reference proteome</keyword>
<evidence type="ECO:0000313" key="2">
    <source>
        <dbReference type="Proteomes" id="UP000264492"/>
    </source>
</evidence>
<organism evidence="1 2">
    <name type="scientific">Lysobacter silvisoli</name>
    <dbReference type="NCBI Taxonomy" id="2293254"/>
    <lineage>
        <taxon>Bacteria</taxon>
        <taxon>Pseudomonadati</taxon>
        <taxon>Pseudomonadota</taxon>
        <taxon>Gammaproteobacteria</taxon>
        <taxon>Lysobacterales</taxon>
        <taxon>Lysobacteraceae</taxon>
        <taxon>Lysobacter</taxon>
    </lineage>
</organism>
<gene>
    <name evidence="1" type="ORF">DX914_17965</name>
</gene>
<reference evidence="1 2" key="1">
    <citation type="submission" date="2018-08" db="EMBL/GenBank/DDBJ databases">
        <title>Lysobacter sp. zong2l5, whole genome shotgun sequence.</title>
        <authorList>
            <person name="Zhang X."/>
            <person name="Feng G."/>
            <person name="Zhu H."/>
        </authorList>
    </citation>
    <scope>NUCLEOTIDE SEQUENCE [LARGE SCALE GENOMIC DNA]</scope>
    <source>
        <strain evidence="2">zong2l5</strain>
    </source>
</reference>
<dbReference type="AlphaFoldDB" id="A0A371JWW7"/>
<dbReference type="EMBL" id="QTSU01000004">
    <property type="protein sequence ID" value="RDZ26159.1"/>
    <property type="molecule type" value="Genomic_DNA"/>
</dbReference>
<sequence>MPDPRARALELFDQYVELAPRERVRALAVLSVAEPAVHAALVALLRADDRHRRPEAGPRYHH</sequence>
<evidence type="ECO:0000313" key="1">
    <source>
        <dbReference type="EMBL" id="RDZ26159.1"/>
    </source>
</evidence>
<dbReference type="RefSeq" id="WP_115861370.1">
    <property type="nucleotide sequence ID" value="NZ_QTSU01000004.1"/>
</dbReference>
<dbReference type="Proteomes" id="UP000264492">
    <property type="component" value="Unassembled WGS sequence"/>
</dbReference>
<name>A0A371JWW7_9GAMM</name>
<proteinExistence type="predicted"/>